<sequence length="99" mass="11058">MFGLSAGDWTGIIQTSIIVGGTCYSCYQAIKRNLSSSLKRELEKLVDSTNYHNERLTKSIDSLDETIKGIRVDVETLETRVSKHDTQIAVLQEITHTAD</sequence>
<accession>A0ABN9YMT1</accession>
<proteinExistence type="predicted"/>
<comment type="caution">
    <text evidence="1">The sequence shown here is derived from an EMBL/GenBank/DDBJ whole genome shotgun (WGS) entry which is preliminary data.</text>
</comment>
<keyword evidence="2" id="KW-1185">Reference proteome</keyword>
<protein>
    <submittedName>
        <fullName evidence="1">Uncharacterized protein</fullName>
    </submittedName>
</protein>
<dbReference type="EMBL" id="CAUZMB010000001">
    <property type="protein sequence ID" value="CAK1225765.1"/>
    <property type="molecule type" value="Genomic_DNA"/>
</dbReference>
<name>A0ABN9YMT1_9LACO</name>
<organism evidence="1 2">
    <name type="scientific">Fructobacillus evanidus</name>
    <dbReference type="NCBI Taxonomy" id="3064281"/>
    <lineage>
        <taxon>Bacteria</taxon>
        <taxon>Bacillati</taxon>
        <taxon>Bacillota</taxon>
        <taxon>Bacilli</taxon>
        <taxon>Lactobacillales</taxon>
        <taxon>Lactobacillaceae</taxon>
        <taxon>Fructobacillus</taxon>
    </lineage>
</organism>
<dbReference type="Proteomes" id="UP001314166">
    <property type="component" value="Unassembled WGS sequence"/>
</dbReference>
<reference evidence="1 2" key="1">
    <citation type="submission" date="2023-10" db="EMBL/GenBank/DDBJ databases">
        <authorList>
            <person name="Botero Cardona J."/>
        </authorList>
    </citation>
    <scope>NUCLEOTIDE SEQUENCE [LARGE SCALE GENOMIC DNA]</scope>
    <source>
        <strain evidence="1 2">R-55214</strain>
    </source>
</reference>
<evidence type="ECO:0000313" key="2">
    <source>
        <dbReference type="Proteomes" id="UP001314166"/>
    </source>
</evidence>
<dbReference type="RefSeq" id="WP_338343140.1">
    <property type="nucleotide sequence ID" value="NZ_CAUZLH010000001.1"/>
</dbReference>
<gene>
    <name evidence="1" type="ORF">R55214_HHFBAMCI_00108</name>
</gene>
<evidence type="ECO:0000313" key="1">
    <source>
        <dbReference type="EMBL" id="CAK1225765.1"/>
    </source>
</evidence>